<dbReference type="Pfam" id="PF13196">
    <property type="entry name" value="DUF4012"/>
    <property type="match status" value="1"/>
</dbReference>
<evidence type="ECO:0000256" key="2">
    <source>
        <dbReference type="SAM" id="Phobius"/>
    </source>
</evidence>
<reference evidence="3" key="1">
    <citation type="journal article" date="2014" name="Int. J. Syst. Evol. Microbiol.">
        <title>Complete genome sequence of Corynebacterium casei LMG S-19264T (=DSM 44701T), isolated from a smear-ripened cheese.</title>
        <authorList>
            <consortium name="US DOE Joint Genome Institute (JGI-PGF)"/>
            <person name="Walter F."/>
            <person name="Albersmeier A."/>
            <person name="Kalinowski J."/>
            <person name="Ruckert C."/>
        </authorList>
    </citation>
    <scope>NUCLEOTIDE SEQUENCE</scope>
    <source>
        <strain evidence="3">CGMCC 4.7398</strain>
    </source>
</reference>
<protein>
    <recommendedName>
        <fullName evidence="5">DUF4012 domain-containing protein</fullName>
    </recommendedName>
</protein>
<evidence type="ECO:0000313" key="3">
    <source>
        <dbReference type="EMBL" id="GHH76509.1"/>
    </source>
</evidence>
<keyword evidence="2" id="KW-0812">Transmembrane</keyword>
<organism evidence="3 4">
    <name type="scientific">Promicromonospora soli</name>
    <dbReference type="NCBI Taxonomy" id="2035533"/>
    <lineage>
        <taxon>Bacteria</taxon>
        <taxon>Bacillati</taxon>
        <taxon>Actinomycetota</taxon>
        <taxon>Actinomycetes</taxon>
        <taxon>Micrococcales</taxon>
        <taxon>Promicromonosporaceae</taxon>
        <taxon>Promicromonospora</taxon>
    </lineage>
</organism>
<evidence type="ECO:0000256" key="1">
    <source>
        <dbReference type="SAM" id="MobiDB-lite"/>
    </source>
</evidence>
<name>A0A919KY86_9MICO</name>
<sequence length="662" mass="69683">MAHPGWGEKWADAPVFSPKGSPSKGTQISQIADPTAKVVPLKRAGSSAGAATGGHGTATAERWTPPAPSPWKKPALPKPAFWTRRRRRNLNIAVLGLVGLVVLLGFLVAWVALDAARAGSSLERAARGVDTLQADAVAGRTKNLDTTVANLQRNAADARGATEGPHWSFVSRLPGVGPTVEAVAAMAATVDQLAQGPLPRLAEVLEVVDPATLSPKGGRVDLEPLEKVAPDVKLADQSVGYALQGVERIDGSPMLPQVSDAVADLERQLLDLRMSTATASRAAQLIPPMLGADGPRDYLVLVQNNAEPRSLGGITGTAMVLHADDGKIELSDQRAGSMVGPFKEPVVQLTEEEQRIFGGKDLGRWMQNVTSTPDFPRSAEIAREMWRRETGQTVDGVLTADPAVLAGLVGEVDTGPGGMLKGEKLVAYLLNGVYKTQPPEAQDAIFADTAEQAFATLSAGGGDPARRVSGLAAAAREGRLLVWSSEPAEADLLGGTVLDGALRGVHGEHPVVGVFTQGIQMAKIGYYVDTAVDVEERETRPDGSRELAVTVTYTSRVTAGEVPNLSPYILGYEESRPGEIRLRVLVYAPAGGGITSASENSENVGLSPQKHDQLWLSFRDITLAPGATSSVTYVIITGKHQEGGVILRTTPGPRPVKVSIGE</sequence>
<proteinExistence type="predicted"/>
<keyword evidence="2" id="KW-1133">Transmembrane helix</keyword>
<comment type="caution">
    <text evidence="3">The sequence shown here is derived from an EMBL/GenBank/DDBJ whole genome shotgun (WGS) entry which is preliminary data.</text>
</comment>
<keyword evidence="4" id="KW-1185">Reference proteome</keyword>
<gene>
    <name evidence="3" type="ORF">GCM10017772_35340</name>
</gene>
<accession>A0A919KY86</accession>
<reference evidence="3" key="2">
    <citation type="submission" date="2020-09" db="EMBL/GenBank/DDBJ databases">
        <authorList>
            <person name="Sun Q."/>
            <person name="Zhou Y."/>
        </authorList>
    </citation>
    <scope>NUCLEOTIDE SEQUENCE</scope>
    <source>
        <strain evidence="3">CGMCC 4.7398</strain>
    </source>
</reference>
<evidence type="ECO:0008006" key="5">
    <source>
        <dbReference type="Google" id="ProtNLM"/>
    </source>
</evidence>
<feature type="transmembrane region" description="Helical" evidence="2">
    <location>
        <begin position="92"/>
        <end position="113"/>
    </location>
</feature>
<feature type="region of interest" description="Disordered" evidence="1">
    <location>
        <begin position="1"/>
        <end position="75"/>
    </location>
</feature>
<dbReference type="InterPro" id="IPR025101">
    <property type="entry name" value="DUF4012"/>
</dbReference>
<feature type="compositionally biased region" description="Polar residues" evidence="1">
    <location>
        <begin position="23"/>
        <end position="32"/>
    </location>
</feature>
<dbReference type="AlphaFoldDB" id="A0A919KY86"/>
<evidence type="ECO:0000313" key="4">
    <source>
        <dbReference type="Proteomes" id="UP000627369"/>
    </source>
</evidence>
<dbReference type="Proteomes" id="UP000627369">
    <property type="component" value="Unassembled WGS sequence"/>
</dbReference>
<dbReference type="EMBL" id="BNAS01000005">
    <property type="protein sequence ID" value="GHH76509.1"/>
    <property type="molecule type" value="Genomic_DNA"/>
</dbReference>
<keyword evidence="2" id="KW-0472">Membrane</keyword>